<keyword evidence="3" id="KW-0396">Initiation factor</keyword>
<evidence type="ECO:0000313" key="4">
    <source>
        <dbReference type="EMBL" id="CRF44406.1"/>
    </source>
</evidence>
<keyword evidence="3" id="KW-0648">Protein biosynthesis</keyword>
<accession>A0A0K2XBB5</accession>
<evidence type="ECO:0000313" key="5">
    <source>
        <dbReference type="Proteomes" id="UP000038622"/>
    </source>
</evidence>
<dbReference type="InterPro" id="IPR041092">
    <property type="entry name" value="PBECR1"/>
</dbReference>
<feature type="domain" description="Phage-Barnase-EndoU-ColicinE5/D-RelE-like nuclease" evidence="1">
    <location>
        <begin position="4"/>
        <end position="93"/>
    </location>
</feature>
<dbReference type="EMBL" id="CDMN01000037">
    <property type="protein sequence ID" value="CRF44406.1"/>
    <property type="molecule type" value="Genomic_DNA"/>
</dbReference>
<reference evidence="5" key="2">
    <citation type="submission" date="2014-12" db="EMBL/GenBank/DDBJ databases">
        <authorList>
            <person name="Smet A."/>
        </authorList>
    </citation>
    <scope>NUCLEOTIDE SEQUENCE [LARGE SCALE GENOMIC DNA]</scope>
</reference>
<dbReference type="OrthoDB" id="5363761at2"/>
<reference evidence="6 7" key="3">
    <citation type="submission" date="2014-12" db="EMBL/GenBank/DDBJ databases">
        <authorList>
            <person name="Jaenicke S."/>
        </authorList>
    </citation>
    <scope>NUCLEOTIDE SEQUENCE [LARGE SCALE GENOMIC DNA]</scope>
</reference>
<dbReference type="Proteomes" id="UP000038622">
    <property type="component" value="Unassembled WGS sequence"/>
</dbReference>
<keyword evidence="5" id="KW-1185">Reference proteome</keyword>
<protein>
    <submittedName>
        <fullName evidence="3">Translation initiation factor 2</fullName>
    </submittedName>
</protein>
<dbReference type="Proteomes" id="UP000041394">
    <property type="component" value="Unassembled WGS sequence"/>
</dbReference>
<evidence type="ECO:0000313" key="2">
    <source>
        <dbReference type="EMBL" id="CRF40930.1"/>
    </source>
</evidence>
<evidence type="ECO:0000313" key="6">
    <source>
        <dbReference type="Proteomes" id="UP000041394"/>
    </source>
</evidence>
<dbReference type="EMBL" id="CDMH01000047">
    <property type="protein sequence ID" value="CRF42838.1"/>
    <property type="molecule type" value="Genomic_DNA"/>
</dbReference>
<name>A0A0K2XBB5_9HELI</name>
<sequence>MSGAFYREDLGYIDLVWGDSKKGLAHILERRTAQHGEPQSLEFIHNLPRILQEARFYREIEDKIELVTTTDMIVLGKRGDNKFVLTSFRDRRSKGRFDNLGNPQTGDDVGFTGKSVSEPKAHDVLLPNQAKDTTTPLKTITQRTQDLSPQEIKSHIEGWDLSPKANANSKQRLRVSKIDPTEAQELAKAFKFKGKRDLVREIDAHQVLHALSKHGDEAKEARRGQAVVHSWLV</sequence>
<dbReference type="AlphaFoldDB" id="A0A0K2XBB5"/>
<dbReference type="GO" id="GO:0003743">
    <property type="term" value="F:translation initiation factor activity"/>
    <property type="evidence" value="ECO:0007669"/>
    <property type="project" value="UniProtKB-KW"/>
</dbReference>
<reference evidence="3" key="1">
    <citation type="submission" date="2014-12" db="EMBL/GenBank/DDBJ databases">
        <title>Whole genome sequences of four Staphylococcus schleiferi canine isolates.</title>
        <authorList>
            <person name="Misic A.M."/>
            <person name="Cain C."/>
            <person name="Morris D.O."/>
            <person name="Rankin S."/>
            <person name="Beiting D."/>
        </authorList>
    </citation>
    <scope>NUCLEOTIDE SEQUENCE</scope>
    <source>
        <strain evidence="2">ASB11</strain>
        <strain evidence="3">ASB13</strain>
        <strain evidence="4">ASB9</strain>
    </source>
</reference>
<dbReference type="Proteomes" id="UP000045175">
    <property type="component" value="Unassembled WGS sequence"/>
</dbReference>
<dbReference type="Pfam" id="PF18809">
    <property type="entry name" value="PBECR1"/>
    <property type="match status" value="1"/>
</dbReference>
<dbReference type="EMBL" id="CDML01000019">
    <property type="protein sequence ID" value="CRF40930.1"/>
    <property type="molecule type" value="Genomic_DNA"/>
</dbReference>
<dbReference type="RefSeq" id="WP_053941447.1">
    <property type="nucleotide sequence ID" value="NZ_CDMH01000047.1"/>
</dbReference>
<evidence type="ECO:0000313" key="3">
    <source>
        <dbReference type="EMBL" id="CRF42838.1"/>
    </source>
</evidence>
<organism evidence="3 7">
    <name type="scientific">Helicobacter ailurogastricus</name>
    <dbReference type="NCBI Taxonomy" id="1578720"/>
    <lineage>
        <taxon>Bacteria</taxon>
        <taxon>Pseudomonadati</taxon>
        <taxon>Campylobacterota</taxon>
        <taxon>Epsilonproteobacteria</taxon>
        <taxon>Campylobacterales</taxon>
        <taxon>Helicobacteraceae</taxon>
        <taxon>Helicobacter</taxon>
    </lineage>
</organism>
<gene>
    <name evidence="2" type="ORF">HAL011_07010</name>
    <name evidence="3" type="ORF">HAL013_10480</name>
    <name evidence="4" type="ORF">HAL09_09880</name>
</gene>
<proteinExistence type="predicted"/>
<evidence type="ECO:0000313" key="7">
    <source>
        <dbReference type="Proteomes" id="UP000045175"/>
    </source>
</evidence>
<evidence type="ECO:0000259" key="1">
    <source>
        <dbReference type="Pfam" id="PF18809"/>
    </source>
</evidence>